<dbReference type="AlphaFoldDB" id="A0A0B4D7S2"/>
<proteinExistence type="predicted"/>
<dbReference type="STRING" id="363331.RM51_11140"/>
<keyword evidence="1" id="KW-0805">Transcription regulation</keyword>
<protein>
    <submittedName>
        <fullName evidence="6">Transcriptional regulator</fullName>
    </submittedName>
</protein>
<dbReference type="OrthoDB" id="9798857at2"/>
<dbReference type="PROSITE" id="PS01081">
    <property type="entry name" value="HTH_TETR_1"/>
    <property type="match status" value="1"/>
</dbReference>
<dbReference type="InterPro" id="IPR023772">
    <property type="entry name" value="DNA-bd_HTH_TetR-type_CS"/>
</dbReference>
<dbReference type="SUPFAM" id="SSF48498">
    <property type="entry name" value="Tetracyclin repressor-like, C-terminal domain"/>
    <property type="match status" value="1"/>
</dbReference>
<dbReference type="Gene3D" id="1.10.357.10">
    <property type="entry name" value="Tetracycline Repressor, domain 2"/>
    <property type="match status" value="1"/>
</dbReference>
<dbReference type="InterPro" id="IPR011075">
    <property type="entry name" value="TetR_C"/>
</dbReference>
<keyword evidence="3" id="KW-0804">Transcription</keyword>
<dbReference type="EMBL" id="JWTA01000008">
    <property type="protein sequence ID" value="KIC62736.1"/>
    <property type="molecule type" value="Genomic_DNA"/>
</dbReference>
<keyword evidence="7" id="KW-1185">Reference proteome</keyword>
<dbReference type="InterPro" id="IPR036271">
    <property type="entry name" value="Tet_transcr_reg_TetR-rel_C_sf"/>
</dbReference>
<sequence length="196" mass="21786">MLTKAEKTKQFILETASPLYNEKGISGVSIDDVLEATKLTKGCIYGHFNGKDDLSEQVIDFSLKKMSEKVATVVSKGKTPKEKIFLYLDFYKNPMDTYIAGGCPIFNTAVEADDHFPSIKKKVATVLHAGQEGLSNILKEGIAKGEFSKKLNAEVFAFKMFSAIEGGIVLSRTMGSRKLMLELIKDLKKELEQYML</sequence>
<dbReference type="InterPro" id="IPR001647">
    <property type="entry name" value="HTH_TetR"/>
</dbReference>
<feature type="domain" description="HTH tetR-type" evidence="5">
    <location>
        <begin position="6"/>
        <end position="66"/>
    </location>
</feature>
<name>A0A0B4D7S2_9FLAO</name>
<feature type="DNA-binding region" description="H-T-H motif" evidence="4">
    <location>
        <begin position="29"/>
        <end position="48"/>
    </location>
</feature>
<dbReference type="Pfam" id="PF16925">
    <property type="entry name" value="TetR_C_13"/>
    <property type="match status" value="1"/>
</dbReference>
<dbReference type="Pfam" id="PF00440">
    <property type="entry name" value="TetR_N"/>
    <property type="match status" value="1"/>
</dbReference>
<evidence type="ECO:0000313" key="7">
    <source>
        <dbReference type="Proteomes" id="UP000031167"/>
    </source>
</evidence>
<evidence type="ECO:0000256" key="2">
    <source>
        <dbReference type="ARBA" id="ARBA00023125"/>
    </source>
</evidence>
<gene>
    <name evidence="6" type="ORF">RM51_11140</name>
</gene>
<comment type="caution">
    <text evidence="6">The sequence shown here is derived from an EMBL/GenBank/DDBJ whole genome shotgun (WGS) entry which is preliminary data.</text>
</comment>
<dbReference type="RefSeq" id="WP_039369130.1">
    <property type="nucleotide sequence ID" value="NZ_JWTA01000008.1"/>
</dbReference>
<reference evidence="6 7" key="1">
    <citation type="submission" date="2014-12" db="EMBL/GenBank/DDBJ databases">
        <title>Genome sequencing of Chryseobacterium taiwanense TPW19.</title>
        <authorList>
            <person name="Tan P.W."/>
            <person name="Chan K.-G."/>
        </authorList>
    </citation>
    <scope>NUCLEOTIDE SEQUENCE [LARGE SCALE GENOMIC DNA]</scope>
    <source>
        <strain evidence="6 7">TPW19</strain>
    </source>
</reference>
<evidence type="ECO:0000256" key="3">
    <source>
        <dbReference type="ARBA" id="ARBA00023163"/>
    </source>
</evidence>
<dbReference type="PRINTS" id="PR00455">
    <property type="entry name" value="HTHTETR"/>
</dbReference>
<evidence type="ECO:0000313" key="6">
    <source>
        <dbReference type="EMBL" id="KIC62736.1"/>
    </source>
</evidence>
<dbReference type="PANTHER" id="PTHR47506">
    <property type="entry name" value="TRANSCRIPTIONAL REGULATORY PROTEIN"/>
    <property type="match status" value="1"/>
</dbReference>
<dbReference type="InterPro" id="IPR009057">
    <property type="entry name" value="Homeodomain-like_sf"/>
</dbReference>
<evidence type="ECO:0000256" key="1">
    <source>
        <dbReference type="ARBA" id="ARBA00023015"/>
    </source>
</evidence>
<dbReference type="GO" id="GO:0003677">
    <property type="term" value="F:DNA binding"/>
    <property type="evidence" value="ECO:0007669"/>
    <property type="project" value="UniProtKB-UniRule"/>
</dbReference>
<dbReference type="PROSITE" id="PS50977">
    <property type="entry name" value="HTH_TETR_2"/>
    <property type="match status" value="1"/>
</dbReference>
<organism evidence="6 7">
    <name type="scientific">Chryseobacterium taiwanense</name>
    <dbReference type="NCBI Taxonomy" id="363331"/>
    <lineage>
        <taxon>Bacteria</taxon>
        <taxon>Pseudomonadati</taxon>
        <taxon>Bacteroidota</taxon>
        <taxon>Flavobacteriia</taxon>
        <taxon>Flavobacteriales</taxon>
        <taxon>Weeksellaceae</taxon>
        <taxon>Chryseobacterium group</taxon>
        <taxon>Chryseobacterium</taxon>
    </lineage>
</organism>
<evidence type="ECO:0000259" key="5">
    <source>
        <dbReference type="PROSITE" id="PS50977"/>
    </source>
</evidence>
<keyword evidence="2 4" id="KW-0238">DNA-binding</keyword>
<dbReference type="PANTHER" id="PTHR47506:SF3">
    <property type="entry name" value="HTH-TYPE TRANSCRIPTIONAL REGULATOR LMRA"/>
    <property type="match status" value="1"/>
</dbReference>
<dbReference type="SUPFAM" id="SSF46689">
    <property type="entry name" value="Homeodomain-like"/>
    <property type="match status" value="1"/>
</dbReference>
<dbReference type="Proteomes" id="UP000031167">
    <property type="component" value="Unassembled WGS sequence"/>
</dbReference>
<evidence type="ECO:0000256" key="4">
    <source>
        <dbReference type="PROSITE-ProRule" id="PRU00335"/>
    </source>
</evidence>
<accession>A0A0B4D7S2</accession>